<reference evidence="1" key="1">
    <citation type="journal article" date="2019" name="Plant J.">
        <title>Chlorella vulgaris genome assembly and annotation reveals the molecular basis for metabolic acclimation to high light conditions.</title>
        <authorList>
            <person name="Cecchin M."/>
            <person name="Marcolungo L."/>
            <person name="Rossato M."/>
            <person name="Girolomoni L."/>
            <person name="Cosentino E."/>
            <person name="Cuine S."/>
            <person name="Li-Beisson Y."/>
            <person name="Delledonne M."/>
            <person name="Ballottari M."/>
        </authorList>
    </citation>
    <scope>NUCLEOTIDE SEQUENCE</scope>
    <source>
        <strain evidence="1">211/11P</strain>
    </source>
</reference>
<accession>A0A9D4YSH0</accession>
<keyword evidence="2" id="KW-1185">Reference proteome</keyword>
<protein>
    <submittedName>
        <fullName evidence="1">Uncharacterized protein</fullName>
    </submittedName>
</protein>
<gene>
    <name evidence="1" type="ORF">D9Q98_009422</name>
</gene>
<dbReference type="Proteomes" id="UP001055712">
    <property type="component" value="Unassembled WGS sequence"/>
</dbReference>
<reference evidence="1" key="2">
    <citation type="submission" date="2020-11" db="EMBL/GenBank/DDBJ databases">
        <authorList>
            <person name="Cecchin M."/>
            <person name="Marcolungo L."/>
            <person name="Rossato M."/>
            <person name="Girolomoni L."/>
            <person name="Cosentino E."/>
            <person name="Cuine S."/>
            <person name="Li-Beisson Y."/>
            <person name="Delledonne M."/>
            <person name="Ballottari M."/>
        </authorList>
    </citation>
    <scope>NUCLEOTIDE SEQUENCE</scope>
    <source>
        <strain evidence="1">211/11P</strain>
        <tissue evidence="1">Whole cell</tissue>
    </source>
</reference>
<dbReference type="AlphaFoldDB" id="A0A9D4YSH0"/>
<comment type="caution">
    <text evidence="1">The sequence shown here is derived from an EMBL/GenBank/DDBJ whole genome shotgun (WGS) entry which is preliminary data.</text>
</comment>
<dbReference type="EMBL" id="SIDB01000013">
    <property type="protein sequence ID" value="KAI3424059.1"/>
    <property type="molecule type" value="Genomic_DNA"/>
</dbReference>
<evidence type="ECO:0000313" key="2">
    <source>
        <dbReference type="Proteomes" id="UP001055712"/>
    </source>
</evidence>
<sequence length="81" mass="9159">MWHQTVSLRPAWFGQTRRPSAVPRPALRPAGYARINRRSWPARQLEQQRLAVTGASATLSNDSGSAARRLLQLSQQYDSQE</sequence>
<organism evidence="1 2">
    <name type="scientific">Chlorella vulgaris</name>
    <name type="common">Green alga</name>
    <dbReference type="NCBI Taxonomy" id="3077"/>
    <lineage>
        <taxon>Eukaryota</taxon>
        <taxon>Viridiplantae</taxon>
        <taxon>Chlorophyta</taxon>
        <taxon>core chlorophytes</taxon>
        <taxon>Trebouxiophyceae</taxon>
        <taxon>Chlorellales</taxon>
        <taxon>Chlorellaceae</taxon>
        <taxon>Chlorella clade</taxon>
        <taxon>Chlorella</taxon>
    </lineage>
</organism>
<proteinExistence type="predicted"/>
<evidence type="ECO:0000313" key="1">
    <source>
        <dbReference type="EMBL" id="KAI3424059.1"/>
    </source>
</evidence>
<name>A0A9D4YSH0_CHLVU</name>